<organism evidence="2 3">
    <name type="scientific">Champsocephalus esox</name>
    <name type="common">pike icefish</name>
    <dbReference type="NCBI Taxonomy" id="159716"/>
    <lineage>
        <taxon>Eukaryota</taxon>
        <taxon>Metazoa</taxon>
        <taxon>Chordata</taxon>
        <taxon>Craniata</taxon>
        <taxon>Vertebrata</taxon>
        <taxon>Euteleostomi</taxon>
        <taxon>Actinopterygii</taxon>
        <taxon>Neopterygii</taxon>
        <taxon>Teleostei</taxon>
        <taxon>Neoteleostei</taxon>
        <taxon>Acanthomorphata</taxon>
        <taxon>Eupercaria</taxon>
        <taxon>Perciformes</taxon>
        <taxon>Notothenioidei</taxon>
        <taxon>Channichthyidae</taxon>
        <taxon>Champsocephalus</taxon>
    </lineage>
</organism>
<dbReference type="Proteomes" id="UP001335648">
    <property type="component" value="Unassembled WGS sequence"/>
</dbReference>
<reference evidence="2 3" key="1">
    <citation type="journal article" date="2023" name="Mol. Biol. Evol.">
        <title>Genomics of Secondarily Temperate Adaptation in the Only Non-Antarctic Icefish.</title>
        <authorList>
            <person name="Rivera-Colon A.G."/>
            <person name="Rayamajhi N."/>
            <person name="Minhas B.F."/>
            <person name="Madrigal G."/>
            <person name="Bilyk K.T."/>
            <person name="Yoon V."/>
            <person name="Hune M."/>
            <person name="Gregory S."/>
            <person name="Cheng C.H.C."/>
            <person name="Catchen J.M."/>
        </authorList>
    </citation>
    <scope>NUCLEOTIDE SEQUENCE [LARGE SCALE GENOMIC DNA]</scope>
    <source>
        <strain evidence="2">JC2023a</strain>
    </source>
</reference>
<name>A0AAN8CIP3_9TELE</name>
<feature type="region of interest" description="Disordered" evidence="1">
    <location>
        <begin position="1"/>
        <end position="40"/>
    </location>
</feature>
<protein>
    <submittedName>
        <fullName evidence="2">Uncharacterized protein</fullName>
    </submittedName>
</protein>
<evidence type="ECO:0000313" key="2">
    <source>
        <dbReference type="EMBL" id="KAK5904540.1"/>
    </source>
</evidence>
<sequence length="72" mass="7903">MRLEGGSDGNPRRNLIIGGCERQSGESTADDVTTRQTREKVSRNMFLPSAYKPLPGISSPKSQRCNCCPPIH</sequence>
<gene>
    <name evidence="2" type="ORF">CesoFtcFv8_006091</name>
</gene>
<dbReference type="EMBL" id="JAULUE010002050">
    <property type="protein sequence ID" value="KAK5904540.1"/>
    <property type="molecule type" value="Genomic_DNA"/>
</dbReference>
<keyword evidence="3" id="KW-1185">Reference proteome</keyword>
<evidence type="ECO:0000256" key="1">
    <source>
        <dbReference type="SAM" id="MobiDB-lite"/>
    </source>
</evidence>
<accession>A0AAN8CIP3</accession>
<evidence type="ECO:0000313" key="3">
    <source>
        <dbReference type="Proteomes" id="UP001335648"/>
    </source>
</evidence>
<proteinExistence type="predicted"/>
<comment type="caution">
    <text evidence="2">The sequence shown here is derived from an EMBL/GenBank/DDBJ whole genome shotgun (WGS) entry which is preliminary data.</text>
</comment>
<dbReference type="AlphaFoldDB" id="A0AAN8CIP3"/>